<reference evidence="1" key="1">
    <citation type="submission" date="2022-10" db="EMBL/GenBank/DDBJ databases">
        <authorList>
            <person name="Chen Y."/>
            <person name="Dougan E. K."/>
            <person name="Chan C."/>
            <person name="Rhodes N."/>
            <person name="Thang M."/>
        </authorList>
    </citation>
    <scope>NUCLEOTIDE SEQUENCE</scope>
</reference>
<dbReference type="EMBL" id="CAMXCT020000312">
    <property type="protein sequence ID" value="CAL1130361.1"/>
    <property type="molecule type" value="Genomic_DNA"/>
</dbReference>
<dbReference type="EMBL" id="CAMXCT030000312">
    <property type="protein sequence ID" value="CAL4764298.1"/>
    <property type="molecule type" value="Genomic_DNA"/>
</dbReference>
<evidence type="ECO:0000313" key="2">
    <source>
        <dbReference type="EMBL" id="CAL4764298.1"/>
    </source>
</evidence>
<name>A0A9P1FI95_9DINO</name>
<evidence type="ECO:0000313" key="1">
    <source>
        <dbReference type="EMBL" id="CAI3976986.1"/>
    </source>
</evidence>
<dbReference type="EMBL" id="CAMXCT010000312">
    <property type="protein sequence ID" value="CAI3976986.1"/>
    <property type="molecule type" value="Genomic_DNA"/>
</dbReference>
<reference evidence="2 3" key="2">
    <citation type="submission" date="2024-05" db="EMBL/GenBank/DDBJ databases">
        <authorList>
            <person name="Chen Y."/>
            <person name="Shah S."/>
            <person name="Dougan E. K."/>
            <person name="Thang M."/>
            <person name="Chan C."/>
        </authorList>
    </citation>
    <scope>NUCLEOTIDE SEQUENCE [LARGE SCALE GENOMIC DNA]</scope>
</reference>
<accession>A0A9P1FI95</accession>
<sequence length="57" mass="6299">NGPPCIPFFGEYAEIPSAIRTGIANMKDLRAFVLWGCQSLVELPSGIFDYNPLLEAR</sequence>
<dbReference type="AlphaFoldDB" id="A0A9P1FI95"/>
<protein>
    <submittedName>
        <fullName evidence="1">Uncharacterized protein</fullName>
    </submittedName>
</protein>
<keyword evidence="3" id="KW-1185">Reference proteome</keyword>
<gene>
    <name evidence="1" type="ORF">C1SCF055_LOCUS5166</name>
</gene>
<evidence type="ECO:0000313" key="3">
    <source>
        <dbReference type="Proteomes" id="UP001152797"/>
    </source>
</evidence>
<comment type="caution">
    <text evidence="1">The sequence shown here is derived from an EMBL/GenBank/DDBJ whole genome shotgun (WGS) entry which is preliminary data.</text>
</comment>
<dbReference type="Proteomes" id="UP001152797">
    <property type="component" value="Unassembled WGS sequence"/>
</dbReference>
<feature type="non-terminal residue" evidence="1">
    <location>
        <position position="57"/>
    </location>
</feature>
<proteinExistence type="predicted"/>
<organism evidence="1">
    <name type="scientific">Cladocopium goreaui</name>
    <dbReference type="NCBI Taxonomy" id="2562237"/>
    <lineage>
        <taxon>Eukaryota</taxon>
        <taxon>Sar</taxon>
        <taxon>Alveolata</taxon>
        <taxon>Dinophyceae</taxon>
        <taxon>Suessiales</taxon>
        <taxon>Symbiodiniaceae</taxon>
        <taxon>Cladocopium</taxon>
    </lineage>
</organism>